<dbReference type="EMBL" id="JAGKQH010000018">
    <property type="protein sequence ID" value="KAG6574172.1"/>
    <property type="molecule type" value="Genomic_DNA"/>
</dbReference>
<sequence length="84" mass="9746">MEDSDTIFFLTTCSEKHPARRINVSDPIHYPLQLSPFTFDYDPLFWILRLFFTPICKFKTQLDSNVPPIEVEDYGNVSGSKAED</sequence>
<proteinExistence type="predicted"/>
<evidence type="ECO:0000313" key="1">
    <source>
        <dbReference type="EMBL" id="KAG6574172.1"/>
    </source>
</evidence>
<dbReference type="Proteomes" id="UP000685013">
    <property type="component" value="Chromosome 18"/>
</dbReference>
<organism evidence="1 2">
    <name type="scientific">Cucurbita argyrosperma subsp. sororia</name>
    <dbReference type="NCBI Taxonomy" id="37648"/>
    <lineage>
        <taxon>Eukaryota</taxon>
        <taxon>Viridiplantae</taxon>
        <taxon>Streptophyta</taxon>
        <taxon>Embryophyta</taxon>
        <taxon>Tracheophyta</taxon>
        <taxon>Spermatophyta</taxon>
        <taxon>Magnoliopsida</taxon>
        <taxon>eudicotyledons</taxon>
        <taxon>Gunneridae</taxon>
        <taxon>Pentapetalae</taxon>
        <taxon>rosids</taxon>
        <taxon>fabids</taxon>
        <taxon>Cucurbitales</taxon>
        <taxon>Cucurbitaceae</taxon>
        <taxon>Cucurbiteae</taxon>
        <taxon>Cucurbita</taxon>
    </lineage>
</organism>
<reference evidence="1 2" key="1">
    <citation type="journal article" date="2021" name="Hortic Res">
        <title>The domestication of Cucurbita argyrosperma as revealed by the genome of its wild relative.</title>
        <authorList>
            <person name="Barrera-Redondo J."/>
            <person name="Sanchez-de la Vega G."/>
            <person name="Aguirre-Liguori J.A."/>
            <person name="Castellanos-Morales G."/>
            <person name="Gutierrez-Guerrero Y.T."/>
            <person name="Aguirre-Dugua X."/>
            <person name="Aguirre-Planter E."/>
            <person name="Tenaillon M.I."/>
            <person name="Lira-Saade R."/>
            <person name="Eguiarte L.E."/>
        </authorList>
    </citation>
    <scope>NUCLEOTIDE SEQUENCE [LARGE SCALE GENOMIC DNA]</scope>
    <source>
        <strain evidence="1">JBR-2021</strain>
    </source>
</reference>
<name>A0AAV6M3C7_9ROSI</name>
<evidence type="ECO:0000313" key="2">
    <source>
        <dbReference type="Proteomes" id="UP000685013"/>
    </source>
</evidence>
<dbReference type="AlphaFoldDB" id="A0AAV6M3C7"/>
<keyword evidence="2" id="KW-1185">Reference proteome</keyword>
<accession>A0AAV6M3C7</accession>
<protein>
    <submittedName>
        <fullName evidence="1">Uncharacterized protein</fullName>
    </submittedName>
</protein>
<feature type="non-terminal residue" evidence="1">
    <location>
        <position position="1"/>
    </location>
</feature>
<gene>
    <name evidence="1" type="ORF">SDJN03_28059</name>
</gene>
<comment type="caution">
    <text evidence="1">The sequence shown here is derived from an EMBL/GenBank/DDBJ whole genome shotgun (WGS) entry which is preliminary data.</text>
</comment>